<gene>
    <name evidence="1" type="ORF">S01H1_74445</name>
</gene>
<sequence length="55" mass="6136">GLNSPFGIDTYNPSAVKPGNSQMLVVHIEDDFMTVIYRKSGVWNAVWDQKIISVP</sequence>
<name>X0YJM5_9ZZZZ</name>
<evidence type="ECO:0000313" key="1">
    <source>
        <dbReference type="EMBL" id="GAG36956.1"/>
    </source>
</evidence>
<accession>X0YJM5</accession>
<dbReference type="AlphaFoldDB" id="X0YJM5"/>
<feature type="non-terminal residue" evidence="1">
    <location>
        <position position="1"/>
    </location>
</feature>
<proteinExistence type="predicted"/>
<protein>
    <submittedName>
        <fullName evidence="1">Uncharacterized protein</fullName>
    </submittedName>
</protein>
<dbReference type="EMBL" id="BARS01049808">
    <property type="protein sequence ID" value="GAG36956.1"/>
    <property type="molecule type" value="Genomic_DNA"/>
</dbReference>
<organism evidence="1">
    <name type="scientific">marine sediment metagenome</name>
    <dbReference type="NCBI Taxonomy" id="412755"/>
    <lineage>
        <taxon>unclassified sequences</taxon>
        <taxon>metagenomes</taxon>
        <taxon>ecological metagenomes</taxon>
    </lineage>
</organism>
<reference evidence="1" key="1">
    <citation type="journal article" date="2014" name="Front. Microbiol.">
        <title>High frequency of phylogenetically diverse reductive dehalogenase-homologous genes in deep subseafloor sedimentary metagenomes.</title>
        <authorList>
            <person name="Kawai M."/>
            <person name="Futagami T."/>
            <person name="Toyoda A."/>
            <person name="Takaki Y."/>
            <person name="Nishi S."/>
            <person name="Hori S."/>
            <person name="Arai W."/>
            <person name="Tsubouchi T."/>
            <person name="Morono Y."/>
            <person name="Uchiyama I."/>
            <person name="Ito T."/>
            <person name="Fujiyama A."/>
            <person name="Inagaki F."/>
            <person name="Takami H."/>
        </authorList>
    </citation>
    <scope>NUCLEOTIDE SEQUENCE</scope>
    <source>
        <strain evidence="1">Expedition CK06-06</strain>
    </source>
</reference>
<comment type="caution">
    <text evidence="1">The sequence shown here is derived from an EMBL/GenBank/DDBJ whole genome shotgun (WGS) entry which is preliminary data.</text>
</comment>